<accession>A0A6P8BNG3</accession>
<sequence length="242" mass="27452">MSDYSRHTLWLPAHAFCLLHGIRNIQTSQFRGPVDILIRNKVPELSQMQASPLLSSSTSNSRSFFFDFHTSSGEGSEPLIVIGMEPDPDEWEDEAEFTFACTGQPLSSPVPADKIFLNGQIRPSHPFKFPMRNDGPNSHQQKRPVREPLGRLFSQEREWNSSSWHSCSSLGSGSHSYEEDEFECLAPEMYCLWRAKAAREVKNVLDKKKKGDEPGGNMSVSKRWKIKDLVCNHGSKKVRDEP</sequence>
<name>A0A6P8BNG3_PUNGR</name>
<dbReference type="PANTHER" id="PTHR33095">
    <property type="entry name" value="OS07G0619500 PROTEIN"/>
    <property type="match status" value="1"/>
</dbReference>
<reference evidence="2" key="2">
    <citation type="submission" date="2025-08" db="UniProtKB">
        <authorList>
            <consortium name="RefSeq"/>
        </authorList>
    </citation>
    <scope>IDENTIFICATION</scope>
    <source>
        <tissue evidence="2">Leaf</tissue>
    </source>
</reference>
<reference evidence="1" key="1">
    <citation type="journal article" date="2020" name="Plant Biotechnol. J.">
        <title>The pomegranate (Punica granatum L.) draft genome dissects genetic divergence between soft- and hard-seeded cultivars.</title>
        <authorList>
            <person name="Luo X."/>
            <person name="Li H."/>
            <person name="Wu Z."/>
            <person name="Yao W."/>
            <person name="Zhao P."/>
            <person name="Cao D."/>
            <person name="Yu H."/>
            <person name="Li K."/>
            <person name="Poudel K."/>
            <person name="Zhao D."/>
            <person name="Zhang F."/>
            <person name="Xia X."/>
            <person name="Chen L."/>
            <person name="Wang Q."/>
            <person name="Jing D."/>
            <person name="Cao S."/>
        </authorList>
    </citation>
    <scope>NUCLEOTIDE SEQUENCE [LARGE SCALE GENOMIC DNA]</scope>
    <source>
        <strain evidence="1">cv. Tunisia</strain>
    </source>
</reference>
<organism evidence="1 2">
    <name type="scientific">Punica granatum</name>
    <name type="common">Pomegranate</name>
    <dbReference type="NCBI Taxonomy" id="22663"/>
    <lineage>
        <taxon>Eukaryota</taxon>
        <taxon>Viridiplantae</taxon>
        <taxon>Streptophyta</taxon>
        <taxon>Embryophyta</taxon>
        <taxon>Tracheophyta</taxon>
        <taxon>Spermatophyta</taxon>
        <taxon>Magnoliopsida</taxon>
        <taxon>eudicotyledons</taxon>
        <taxon>Gunneridae</taxon>
        <taxon>Pentapetalae</taxon>
        <taxon>rosids</taxon>
        <taxon>malvids</taxon>
        <taxon>Myrtales</taxon>
        <taxon>Lythraceae</taxon>
        <taxon>Punica</taxon>
    </lineage>
</organism>
<dbReference type="AlphaFoldDB" id="A0A6P8BNG3"/>
<proteinExistence type="predicted"/>
<dbReference type="Pfam" id="PF07816">
    <property type="entry name" value="DUF1645"/>
    <property type="match status" value="1"/>
</dbReference>
<dbReference type="RefSeq" id="XP_031372227.1">
    <property type="nucleotide sequence ID" value="XM_031516367.1"/>
</dbReference>
<keyword evidence="1" id="KW-1185">Reference proteome</keyword>
<dbReference type="PANTHER" id="PTHR33095:SF127">
    <property type="entry name" value="OS05G0578100 PROTEIN"/>
    <property type="match status" value="1"/>
</dbReference>
<dbReference type="Proteomes" id="UP000515151">
    <property type="component" value="Chromosome 8"/>
</dbReference>
<dbReference type="OrthoDB" id="666789at2759"/>
<dbReference type="InterPro" id="IPR012442">
    <property type="entry name" value="DUF1645_plant"/>
</dbReference>
<evidence type="ECO:0000313" key="2">
    <source>
        <dbReference type="RefSeq" id="XP_031372227.1"/>
    </source>
</evidence>
<evidence type="ECO:0000313" key="1">
    <source>
        <dbReference type="Proteomes" id="UP000515151"/>
    </source>
</evidence>
<protein>
    <submittedName>
        <fullName evidence="2">Uncharacterized protein LOC116187578 isoform X1</fullName>
    </submittedName>
</protein>
<gene>
    <name evidence="2" type="primary">LOC116187578</name>
</gene>
<dbReference type="GeneID" id="116187578"/>